<accession>A0A6J5LH66</accession>
<evidence type="ECO:0000313" key="1">
    <source>
        <dbReference type="EMBL" id="CAB4133944.1"/>
    </source>
</evidence>
<proteinExistence type="predicted"/>
<protein>
    <submittedName>
        <fullName evidence="1">Uncharacterized protein</fullName>
    </submittedName>
</protein>
<dbReference type="InterPro" id="IPR010985">
    <property type="entry name" value="Ribbon_hlx_hlx"/>
</dbReference>
<sequence>MPKQKAFSVRLPYEIWSFIKKRAIDQDTSMNDLMVECLIKLKIKSENKLTDNNTKV</sequence>
<gene>
    <name evidence="1" type="ORF">UFOVP265_31</name>
</gene>
<dbReference type="GO" id="GO:0006355">
    <property type="term" value="P:regulation of DNA-templated transcription"/>
    <property type="evidence" value="ECO:0007669"/>
    <property type="project" value="InterPro"/>
</dbReference>
<reference evidence="1" key="1">
    <citation type="submission" date="2020-04" db="EMBL/GenBank/DDBJ databases">
        <authorList>
            <person name="Chiriac C."/>
            <person name="Salcher M."/>
            <person name="Ghai R."/>
            <person name="Kavagutti S V."/>
        </authorList>
    </citation>
    <scope>NUCLEOTIDE SEQUENCE</scope>
</reference>
<organism evidence="1">
    <name type="scientific">uncultured Caudovirales phage</name>
    <dbReference type="NCBI Taxonomy" id="2100421"/>
    <lineage>
        <taxon>Viruses</taxon>
        <taxon>Duplodnaviria</taxon>
        <taxon>Heunggongvirae</taxon>
        <taxon>Uroviricota</taxon>
        <taxon>Caudoviricetes</taxon>
        <taxon>Peduoviridae</taxon>
        <taxon>Maltschvirus</taxon>
        <taxon>Maltschvirus maltsch</taxon>
    </lineage>
</organism>
<dbReference type="SUPFAM" id="SSF47598">
    <property type="entry name" value="Ribbon-helix-helix"/>
    <property type="match status" value="1"/>
</dbReference>
<dbReference type="EMBL" id="LR796278">
    <property type="protein sequence ID" value="CAB4133944.1"/>
    <property type="molecule type" value="Genomic_DNA"/>
</dbReference>
<name>A0A6J5LH66_9CAUD</name>